<feature type="transmembrane region" description="Helical" evidence="9">
    <location>
        <begin position="127"/>
        <end position="144"/>
    </location>
</feature>
<keyword evidence="12" id="KW-1185">Reference proteome</keyword>
<evidence type="ECO:0000256" key="9">
    <source>
        <dbReference type="SAM" id="Phobius"/>
    </source>
</evidence>
<feature type="transmembrane region" description="Helical" evidence="9">
    <location>
        <begin position="303"/>
        <end position="323"/>
    </location>
</feature>
<feature type="transmembrane region" description="Helical" evidence="9">
    <location>
        <begin position="66"/>
        <end position="85"/>
    </location>
</feature>
<dbReference type="InterPro" id="IPR004812">
    <property type="entry name" value="Efflux_drug-R_Bcr/CmlA"/>
</dbReference>
<name>A0A9W6FPU5_9MICO</name>
<dbReference type="GO" id="GO:0042910">
    <property type="term" value="F:xenobiotic transmembrane transporter activity"/>
    <property type="evidence" value="ECO:0007669"/>
    <property type="project" value="InterPro"/>
</dbReference>
<proteinExistence type="inferred from homology"/>
<reference evidence="11" key="1">
    <citation type="submission" date="2022-12" db="EMBL/GenBank/DDBJ databases">
        <title>Reference genome sequencing for broad-spectrum identification of bacterial and archaeal isolates by mass spectrometry.</title>
        <authorList>
            <person name="Sekiguchi Y."/>
            <person name="Tourlousse D.M."/>
        </authorList>
    </citation>
    <scope>NUCLEOTIDE SEQUENCE</scope>
    <source>
        <strain evidence="11">14</strain>
    </source>
</reference>
<organism evidence="11 12">
    <name type="scientific">Agromyces rhizosphaerae</name>
    <dbReference type="NCBI Taxonomy" id="88374"/>
    <lineage>
        <taxon>Bacteria</taxon>
        <taxon>Bacillati</taxon>
        <taxon>Actinomycetota</taxon>
        <taxon>Actinomycetes</taxon>
        <taxon>Micrococcales</taxon>
        <taxon>Microbacteriaceae</taxon>
        <taxon>Agromyces</taxon>
    </lineage>
</organism>
<feature type="transmembrane region" description="Helical" evidence="9">
    <location>
        <begin position="391"/>
        <end position="412"/>
    </location>
</feature>
<feature type="transmembrane region" description="Helical" evidence="9">
    <location>
        <begin position="24"/>
        <end position="46"/>
    </location>
</feature>
<evidence type="ECO:0000256" key="4">
    <source>
        <dbReference type="ARBA" id="ARBA00022475"/>
    </source>
</evidence>
<dbReference type="PROSITE" id="PS50850">
    <property type="entry name" value="MFS"/>
    <property type="match status" value="1"/>
</dbReference>
<dbReference type="CDD" id="cd17320">
    <property type="entry name" value="MFS_MdfA_MDR_like"/>
    <property type="match status" value="1"/>
</dbReference>
<dbReference type="RefSeq" id="WP_281884790.1">
    <property type="nucleotide sequence ID" value="NZ_BSDP01000001.1"/>
</dbReference>
<dbReference type="Proteomes" id="UP001144396">
    <property type="component" value="Unassembled WGS sequence"/>
</dbReference>
<keyword evidence="4" id="KW-1003">Cell membrane</keyword>
<keyword evidence="6 9" id="KW-1133">Transmembrane helix</keyword>
<evidence type="ECO:0000313" key="12">
    <source>
        <dbReference type="Proteomes" id="UP001144396"/>
    </source>
</evidence>
<evidence type="ECO:0000256" key="2">
    <source>
        <dbReference type="ARBA" id="ARBA00006236"/>
    </source>
</evidence>
<feature type="domain" description="Major facilitator superfamily (MFS) profile" evidence="10">
    <location>
        <begin position="32"/>
        <end position="421"/>
    </location>
</feature>
<dbReference type="InterPro" id="IPR020846">
    <property type="entry name" value="MFS_dom"/>
</dbReference>
<keyword evidence="3" id="KW-0813">Transport</keyword>
<feature type="transmembrane region" description="Helical" evidence="9">
    <location>
        <begin position="97"/>
        <end position="115"/>
    </location>
</feature>
<evidence type="ECO:0000256" key="6">
    <source>
        <dbReference type="ARBA" id="ARBA00022989"/>
    </source>
</evidence>
<evidence type="ECO:0000256" key="3">
    <source>
        <dbReference type="ARBA" id="ARBA00022448"/>
    </source>
</evidence>
<dbReference type="InterPro" id="IPR011701">
    <property type="entry name" value="MFS"/>
</dbReference>
<dbReference type="PANTHER" id="PTHR23502:SF132">
    <property type="entry name" value="POLYAMINE TRANSPORTER 2-RELATED"/>
    <property type="match status" value="1"/>
</dbReference>
<dbReference type="GO" id="GO:1990961">
    <property type="term" value="P:xenobiotic detoxification by transmembrane export across the plasma membrane"/>
    <property type="evidence" value="ECO:0007669"/>
    <property type="project" value="InterPro"/>
</dbReference>
<dbReference type="SUPFAM" id="SSF103473">
    <property type="entry name" value="MFS general substrate transporter"/>
    <property type="match status" value="1"/>
</dbReference>
<evidence type="ECO:0000259" key="10">
    <source>
        <dbReference type="PROSITE" id="PS50850"/>
    </source>
</evidence>
<dbReference type="Gene3D" id="1.20.1720.10">
    <property type="entry name" value="Multidrug resistance protein D"/>
    <property type="match status" value="1"/>
</dbReference>
<feature type="transmembrane region" description="Helical" evidence="9">
    <location>
        <begin position="271"/>
        <end position="291"/>
    </location>
</feature>
<keyword evidence="7 9" id="KW-0472">Membrane</keyword>
<dbReference type="PANTHER" id="PTHR23502">
    <property type="entry name" value="MAJOR FACILITATOR SUPERFAMILY"/>
    <property type="match status" value="1"/>
</dbReference>
<feature type="transmembrane region" description="Helical" evidence="9">
    <location>
        <begin position="184"/>
        <end position="206"/>
    </location>
</feature>
<evidence type="ECO:0000256" key="1">
    <source>
        <dbReference type="ARBA" id="ARBA00004651"/>
    </source>
</evidence>
<feature type="transmembrane region" description="Helical" evidence="9">
    <location>
        <begin position="232"/>
        <end position="256"/>
    </location>
</feature>
<feature type="transmembrane region" description="Helical" evidence="9">
    <location>
        <begin position="156"/>
        <end position="178"/>
    </location>
</feature>
<dbReference type="NCBIfam" id="TIGR00710">
    <property type="entry name" value="efflux_Bcr_CflA"/>
    <property type="match status" value="1"/>
</dbReference>
<evidence type="ECO:0000256" key="8">
    <source>
        <dbReference type="SAM" id="MobiDB-lite"/>
    </source>
</evidence>
<feature type="region of interest" description="Disordered" evidence="8">
    <location>
        <begin position="1"/>
        <end position="22"/>
    </location>
</feature>
<feature type="transmembrane region" description="Helical" evidence="9">
    <location>
        <begin position="329"/>
        <end position="354"/>
    </location>
</feature>
<gene>
    <name evidence="11" type="ORF">ARHIZOSPH14_21280</name>
</gene>
<dbReference type="EMBL" id="BSDP01000001">
    <property type="protein sequence ID" value="GLI27886.1"/>
    <property type="molecule type" value="Genomic_DNA"/>
</dbReference>
<dbReference type="GO" id="GO:0005886">
    <property type="term" value="C:plasma membrane"/>
    <property type="evidence" value="ECO:0007669"/>
    <property type="project" value="UniProtKB-SubCell"/>
</dbReference>
<dbReference type="InterPro" id="IPR036259">
    <property type="entry name" value="MFS_trans_sf"/>
</dbReference>
<dbReference type="Pfam" id="PF07690">
    <property type="entry name" value="MFS_1"/>
    <property type="match status" value="1"/>
</dbReference>
<sequence length="421" mass="42063">MSTHQDPPASPEQHRIPGTSPAPAGLRVTPLLLVTLGLLTAVAPFATDLYLPAFPEMLDDLDTTASGVQVTLTAFLLGLAVGQLVFGPVSDRFGRRVPLIVGAAIYVAASTIAVLAPNVEVLTAARFAQGVTGAAGMVIARAVIADLATGRAAARAFSLMMLVVGVAPVIAPLIGGILADPLGWRGLLGVVLGLAVLMLAGVLTVVPESLPRSRRDELRALQSTHGSGARDLGSAVFVGNTLAFGFGFAVMMSYIAASPFVYQVMMGVGPVVYGLGFGVNALGLMAMTWVAARLAASVEPARLVAVGLSAILTGAVAFLALSLSGAPAGWLAVPLFVCVSSLGLVMGNATALALGAVPRAAGTGSAVLGATQFALGAAVAPIVGVGGESTALPLAIVMVACAGLALGSFTVASRVAARASR</sequence>
<feature type="transmembrane region" description="Helical" evidence="9">
    <location>
        <begin position="366"/>
        <end position="385"/>
    </location>
</feature>
<comment type="subcellular location">
    <subcellularLocation>
        <location evidence="1">Cell membrane</location>
        <topology evidence="1">Multi-pass membrane protein</topology>
    </subcellularLocation>
</comment>
<accession>A0A9W6FPU5</accession>
<comment type="similarity">
    <text evidence="2">Belongs to the major facilitator superfamily. Bcr/CmlA family.</text>
</comment>
<protein>
    <submittedName>
        <fullName evidence="11">Bcr/CflA family drug resistance efflux transporter</fullName>
    </submittedName>
</protein>
<evidence type="ECO:0000313" key="11">
    <source>
        <dbReference type="EMBL" id="GLI27886.1"/>
    </source>
</evidence>
<dbReference type="AlphaFoldDB" id="A0A9W6FPU5"/>
<keyword evidence="5 9" id="KW-0812">Transmembrane</keyword>
<evidence type="ECO:0000256" key="5">
    <source>
        <dbReference type="ARBA" id="ARBA00022692"/>
    </source>
</evidence>
<evidence type="ECO:0000256" key="7">
    <source>
        <dbReference type="ARBA" id="ARBA00023136"/>
    </source>
</evidence>
<comment type="caution">
    <text evidence="11">The sequence shown here is derived from an EMBL/GenBank/DDBJ whole genome shotgun (WGS) entry which is preliminary data.</text>
</comment>